<evidence type="ECO:0000256" key="1">
    <source>
        <dbReference type="ARBA" id="ARBA00005417"/>
    </source>
</evidence>
<dbReference type="GeneID" id="78821461"/>
<protein>
    <submittedName>
        <fullName evidence="7">ABC transporter ATP-binding protein</fullName>
    </submittedName>
</protein>
<dbReference type="InterPro" id="IPR050319">
    <property type="entry name" value="ABC_transp_ATP-bind"/>
</dbReference>
<evidence type="ECO:0000256" key="5">
    <source>
        <dbReference type="SAM" id="MobiDB-lite"/>
    </source>
</evidence>
<evidence type="ECO:0000256" key="3">
    <source>
        <dbReference type="ARBA" id="ARBA00022741"/>
    </source>
</evidence>
<dbReference type="Proteomes" id="UP001596432">
    <property type="component" value="Unassembled WGS sequence"/>
</dbReference>
<dbReference type="NCBIfam" id="TIGR01727">
    <property type="entry name" value="oligo_HPY"/>
    <property type="match status" value="1"/>
</dbReference>
<dbReference type="RefSeq" id="WP_274322240.1">
    <property type="nucleotide sequence ID" value="NZ_CP118158.1"/>
</dbReference>
<dbReference type="EMBL" id="JBHTAS010000001">
    <property type="protein sequence ID" value="MFC7141152.1"/>
    <property type="molecule type" value="Genomic_DNA"/>
</dbReference>
<keyword evidence="2" id="KW-0813">Transport</keyword>
<dbReference type="InterPro" id="IPR003593">
    <property type="entry name" value="AAA+_ATPase"/>
</dbReference>
<dbReference type="SUPFAM" id="SSF52540">
    <property type="entry name" value="P-loop containing nucleoside triphosphate hydrolases"/>
    <property type="match status" value="1"/>
</dbReference>
<keyword evidence="3" id="KW-0547">Nucleotide-binding</keyword>
<proteinExistence type="inferred from homology"/>
<comment type="caution">
    <text evidence="7">The sequence shown here is derived from an EMBL/GenBank/DDBJ whole genome shotgun (WGS) entry which is preliminary data.</text>
</comment>
<dbReference type="PANTHER" id="PTHR43776">
    <property type="entry name" value="TRANSPORT ATP-BINDING PROTEIN"/>
    <property type="match status" value="1"/>
</dbReference>
<comment type="similarity">
    <text evidence="1">Belongs to the ABC transporter superfamily.</text>
</comment>
<evidence type="ECO:0000313" key="8">
    <source>
        <dbReference type="Proteomes" id="UP001596432"/>
    </source>
</evidence>
<keyword evidence="4 7" id="KW-0067">ATP-binding</keyword>
<dbReference type="AlphaFoldDB" id="A0ABD5Y6M5"/>
<reference evidence="7 8" key="1">
    <citation type="journal article" date="2019" name="Int. J. Syst. Evol. Microbiol.">
        <title>The Global Catalogue of Microorganisms (GCM) 10K type strain sequencing project: providing services to taxonomists for standard genome sequencing and annotation.</title>
        <authorList>
            <consortium name="The Broad Institute Genomics Platform"/>
            <consortium name="The Broad Institute Genome Sequencing Center for Infectious Disease"/>
            <person name="Wu L."/>
            <person name="Ma J."/>
        </authorList>
    </citation>
    <scope>NUCLEOTIDE SEQUENCE [LARGE SCALE GENOMIC DNA]</scope>
    <source>
        <strain evidence="7 8">XZYJT29</strain>
    </source>
</reference>
<feature type="domain" description="ABC transporter" evidence="6">
    <location>
        <begin position="25"/>
        <end position="353"/>
    </location>
</feature>
<sequence>MTPDPATGQTAGHADEGEARGEPLLSVRDLRTYYDERSIFSRSPPVKAVDGVSFDVFEGETIGLVGESGCGKTTLGRTLLGLEEPTSGTITAEGTDVTDLSGAEAREWQQRVGMVFQDPQESLNDRQTVGQIVREPLEAHDWPTLSVAVTGVDEASVSGSGPVEDRTAGDSVPDPESADITVDVAEGGHDVTVRERLPLDRSDVTVSVDDAGRPTVSVTVEKSVAELRRDRAEALITRVGLNEEHVRRYPHQFSGGQRQRVGIARALALEPDFLVLDEPVSALDVSVQARIINLLEELQAEFGLTYLFIAHDLSVVRHIADRVAVMYLGNVVEIGPTESVFGDPAHPYTLSLLSAIPGSGSPWDGERVTLRGTPPSPRDPPDGCSFATRCPAKIRSEEFDLPEATWRALDELRVVFRTRARGDDSALDRAKGALGLDVDADAVDEAVDELLGDHSLPSEAERVVDEAAALAKGGDDREAADRLREAFGSRCDREAPDAVAVGDAESRCFRGESDYRGVSETIAARQREGER</sequence>
<dbReference type="InterPro" id="IPR017871">
    <property type="entry name" value="ABC_transporter-like_CS"/>
</dbReference>
<evidence type="ECO:0000256" key="2">
    <source>
        <dbReference type="ARBA" id="ARBA00022448"/>
    </source>
</evidence>
<dbReference type="PROSITE" id="PS00211">
    <property type="entry name" value="ABC_TRANSPORTER_1"/>
    <property type="match status" value="1"/>
</dbReference>
<evidence type="ECO:0000256" key="4">
    <source>
        <dbReference type="ARBA" id="ARBA00022840"/>
    </source>
</evidence>
<dbReference type="InterPro" id="IPR013563">
    <property type="entry name" value="Oligopep_ABC_C"/>
</dbReference>
<evidence type="ECO:0000313" key="7">
    <source>
        <dbReference type="EMBL" id="MFC7141152.1"/>
    </source>
</evidence>
<dbReference type="CDD" id="cd03257">
    <property type="entry name" value="ABC_NikE_OppD_transporters"/>
    <property type="match status" value="1"/>
</dbReference>
<dbReference type="Pfam" id="PF00005">
    <property type="entry name" value="ABC_tran"/>
    <property type="match status" value="1"/>
</dbReference>
<name>A0ABD5Y6M5_9EURY</name>
<dbReference type="Pfam" id="PF08352">
    <property type="entry name" value="oligo_HPY"/>
    <property type="match status" value="1"/>
</dbReference>
<dbReference type="PANTHER" id="PTHR43776:SF7">
    <property type="entry name" value="D,D-DIPEPTIDE TRANSPORT ATP-BINDING PROTEIN DDPF-RELATED"/>
    <property type="match status" value="1"/>
</dbReference>
<feature type="region of interest" description="Disordered" evidence="5">
    <location>
        <begin position="155"/>
        <end position="177"/>
    </location>
</feature>
<dbReference type="SMART" id="SM00382">
    <property type="entry name" value="AAA"/>
    <property type="match status" value="1"/>
</dbReference>
<dbReference type="PROSITE" id="PS50893">
    <property type="entry name" value="ABC_TRANSPORTER_2"/>
    <property type="match status" value="1"/>
</dbReference>
<keyword evidence="8" id="KW-1185">Reference proteome</keyword>
<dbReference type="InterPro" id="IPR027417">
    <property type="entry name" value="P-loop_NTPase"/>
</dbReference>
<dbReference type="GO" id="GO:0055085">
    <property type="term" value="P:transmembrane transport"/>
    <property type="evidence" value="ECO:0007669"/>
    <property type="project" value="UniProtKB-ARBA"/>
</dbReference>
<gene>
    <name evidence="7" type="ORF">ACFQMA_15110</name>
</gene>
<dbReference type="GO" id="GO:0005524">
    <property type="term" value="F:ATP binding"/>
    <property type="evidence" value="ECO:0007669"/>
    <property type="project" value="UniProtKB-KW"/>
</dbReference>
<dbReference type="InterPro" id="IPR003439">
    <property type="entry name" value="ABC_transporter-like_ATP-bd"/>
</dbReference>
<accession>A0ABD5Y6M5</accession>
<dbReference type="Gene3D" id="3.40.50.300">
    <property type="entry name" value="P-loop containing nucleotide triphosphate hydrolases"/>
    <property type="match status" value="1"/>
</dbReference>
<feature type="region of interest" description="Disordered" evidence="5">
    <location>
        <begin position="1"/>
        <end position="24"/>
    </location>
</feature>
<organism evidence="7 8">
    <name type="scientific">Halosimplex aquaticum</name>
    <dbReference type="NCBI Taxonomy" id="3026162"/>
    <lineage>
        <taxon>Archaea</taxon>
        <taxon>Methanobacteriati</taxon>
        <taxon>Methanobacteriota</taxon>
        <taxon>Stenosarchaea group</taxon>
        <taxon>Halobacteria</taxon>
        <taxon>Halobacteriales</taxon>
        <taxon>Haloarculaceae</taxon>
        <taxon>Halosimplex</taxon>
    </lineage>
</organism>
<evidence type="ECO:0000259" key="6">
    <source>
        <dbReference type="PROSITE" id="PS50893"/>
    </source>
</evidence>